<reference evidence="4 5" key="1">
    <citation type="submission" date="2019-10" db="EMBL/GenBank/DDBJ databases">
        <title>Sequencing and Assembly of Multiple Reported Metal-Biooxidizing Members of the Extremely Thermoacidophilic Archaeal Family Sulfolobaceae.</title>
        <authorList>
            <person name="Counts J.A."/>
            <person name="Kelly R.M."/>
        </authorList>
    </citation>
    <scope>NUCLEOTIDE SEQUENCE [LARGE SCALE GENOMIC DNA]</scope>
    <source>
        <strain evidence="4 5">DSM 6482</strain>
    </source>
</reference>
<dbReference type="AlphaFoldDB" id="A0A6A9QJB5"/>
<name>A0A6A9QJB5_SULME</name>
<feature type="domain" description="CRISPR type III-associated protein" evidence="3">
    <location>
        <begin position="65"/>
        <end position="283"/>
    </location>
</feature>
<evidence type="ECO:0000313" key="5">
    <source>
        <dbReference type="Proteomes" id="UP000470772"/>
    </source>
</evidence>
<dbReference type="GO" id="GO:0051607">
    <property type="term" value="P:defense response to virus"/>
    <property type="evidence" value="ECO:0007669"/>
    <property type="project" value="UniProtKB-KW"/>
</dbReference>
<dbReference type="InterPro" id="IPR052216">
    <property type="entry name" value="CRISPR_Csm3_endoribonuclease"/>
</dbReference>
<evidence type="ECO:0000256" key="2">
    <source>
        <dbReference type="SAM" id="MobiDB-lite"/>
    </source>
</evidence>
<feature type="region of interest" description="Disordered" evidence="2">
    <location>
        <begin position="145"/>
        <end position="168"/>
    </location>
</feature>
<comment type="caution">
    <text evidence="4">The sequence shown here is derived from an EMBL/GenBank/DDBJ whole genome shotgun (WGS) entry which is preliminary data.</text>
</comment>
<feature type="region of interest" description="Disordered" evidence="2">
    <location>
        <begin position="325"/>
        <end position="346"/>
    </location>
</feature>
<evidence type="ECO:0000313" key="4">
    <source>
        <dbReference type="EMBL" id="MUN29086.1"/>
    </source>
</evidence>
<sequence length="346" mass="38433">MSTTNKSELSPLRLEAILNINVKLMNKTGLLISAGRALGRIGGADVETMSIEKRYQCGNKSTLIRVPYIPGSSLKGRMRSLIETARGLPLYSSDKKIWAHTPTLSSWASPNQKITVDQFINVITTQNINTVFGFSSFSFNDLVRQPDQSRNTSQGSPSGSNDPNERGINVINMLTPTNLLVEDLFPSEDYVCGLLDEKTVITFDDFLENKNENRIDRVTSTADPRSVNRVKPNVEFEGKISVLIFDRTKTKIKEILNTVVDGMKLLEETYLGAAGSRGYGRVKFTSLNFSLFSPRSMSSEDLATYNSNPLDDMISKLDNLSGQIETKIGNKNGKTTDQNKTQERPK</sequence>
<dbReference type="Pfam" id="PF03787">
    <property type="entry name" value="RAMPs"/>
    <property type="match status" value="1"/>
</dbReference>
<dbReference type="Proteomes" id="UP000470772">
    <property type="component" value="Unassembled WGS sequence"/>
</dbReference>
<keyword evidence="1" id="KW-0051">Antiviral defense</keyword>
<evidence type="ECO:0000259" key="3">
    <source>
        <dbReference type="Pfam" id="PF03787"/>
    </source>
</evidence>
<accession>A0A6A9QJB5</accession>
<proteinExistence type="predicted"/>
<dbReference type="PANTHER" id="PTHR35579">
    <property type="entry name" value="CRISPR SYSTEM CMS ENDORIBONUCLEASE CSM3"/>
    <property type="match status" value="1"/>
</dbReference>
<dbReference type="PANTHER" id="PTHR35579:SF6">
    <property type="entry name" value="DUF324 DOMAIN-CONTAINING PROTEIN"/>
    <property type="match status" value="1"/>
</dbReference>
<gene>
    <name evidence="4" type="ORF">GC250_06485</name>
</gene>
<organism evidence="4 5">
    <name type="scientific">Sulfuracidifex metallicus DSM 6482 = JCM 9184</name>
    <dbReference type="NCBI Taxonomy" id="523847"/>
    <lineage>
        <taxon>Archaea</taxon>
        <taxon>Thermoproteota</taxon>
        <taxon>Thermoprotei</taxon>
        <taxon>Sulfolobales</taxon>
        <taxon>Sulfolobaceae</taxon>
        <taxon>Sulfuracidifex</taxon>
    </lineage>
</organism>
<feature type="compositionally biased region" description="Polar residues" evidence="2">
    <location>
        <begin position="146"/>
        <end position="162"/>
    </location>
</feature>
<evidence type="ECO:0000256" key="1">
    <source>
        <dbReference type="ARBA" id="ARBA00023118"/>
    </source>
</evidence>
<dbReference type="EMBL" id="WGGD01000005">
    <property type="protein sequence ID" value="MUN29086.1"/>
    <property type="molecule type" value="Genomic_DNA"/>
</dbReference>
<dbReference type="OrthoDB" id="44077at2157"/>
<dbReference type="RefSeq" id="WP_054839135.1">
    <property type="nucleotide sequence ID" value="NZ_BBBY01000043.1"/>
</dbReference>
<protein>
    <submittedName>
        <fullName evidence="4">Type III-A CRISPR-associated RAMP protein Csm3</fullName>
    </submittedName>
</protein>
<dbReference type="InterPro" id="IPR005537">
    <property type="entry name" value="RAMP_III_fam"/>
</dbReference>
<keyword evidence="5" id="KW-1185">Reference proteome</keyword>